<accession>A0ABY8PML2</accession>
<evidence type="ECO:0000313" key="3">
    <source>
        <dbReference type="Proteomes" id="UP001232493"/>
    </source>
</evidence>
<gene>
    <name evidence="2" type="ORF">JRV97_05770</name>
</gene>
<organism evidence="2 3">
    <name type="scientific">Marinitoga aeolica</name>
    <dbReference type="NCBI Taxonomy" id="2809031"/>
    <lineage>
        <taxon>Bacteria</taxon>
        <taxon>Thermotogati</taxon>
        <taxon>Thermotogota</taxon>
        <taxon>Thermotogae</taxon>
        <taxon>Petrotogales</taxon>
        <taxon>Petrotogaceae</taxon>
        <taxon>Marinitoga</taxon>
    </lineage>
</organism>
<name>A0ABY8PML2_9BACT</name>
<dbReference type="EMBL" id="CP069362">
    <property type="protein sequence ID" value="WGS63887.1"/>
    <property type="molecule type" value="Genomic_DNA"/>
</dbReference>
<dbReference type="SUPFAM" id="SSF53448">
    <property type="entry name" value="Nucleotide-diphospho-sugar transferases"/>
    <property type="match status" value="1"/>
</dbReference>
<reference evidence="2 3" key="1">
    <citation type="submission" date="2021-02" db="EMBL/GenBank/DDBJ databases">
        <title>Characterization of Marinitoga sp. nov. str. BP5-C20A.</title>
        <authorList>
            <person name="Erauso G."/>
            <person name="Postec A."/>
        </authorList>
    </citation>
    <scope>NUCLEOTIDE SEQUENCE [LARGE SCALE GENOMIC DNA]</scope>
    <source>
        <strain evidence="2 3">BP5-C20A</strain>
    </source>
</reference>
<evidence type="ECO:0000259" key="1">
    <source>
        <dbReference type="Pfam" id="PF00535"/>
    </source>
</evidence>
<sequence length="319" mass="38582">MAFTTCVVMCTYNGEKFLEEQLDSILNQSKKIDKIYITDDNSTDNTIEILKKYEREYYEIIDLKINDKNIGYIKNFEKTLKRAKEDIIFLADQDDIWQKYKIEKILKFFHENPWKSYVFSDAYLKEGDQIKDYSLFDIYFKKKKRKHYEKNPIKSLLPKNFVTGATLAIQKKYLNYAFPFTGKIPHDYEIVLKLSYFSEGDYIEDKLITYRMHKNQTMGVHYGIKKFFRIIKNLDEVFNKEKNILLLNNLYKAFEEINHAYKNNSNQEIENLIENYISFLKFRRDLYLSNEKKIKIFSRLRDYLKFDNFNSLFKDIFSI</sequence>
<dbReference type="InterPro" id="IPR029044">
    <property type="entry name" value="Nucleotide-diphossugar_trans"/>
</dbReference>
<dbReference type="InterPro" id="IPR001173">
    <property type="entry name" value="Glyco_trans_2-like"/>
</dbReference>
<dbReference type="PANTHER" id="PTHR22916:SF3">
    <property type="entry name" value="UDP-GLCNAC:BETAGAL BETA-1,3-N-ACETYLGLUCOSAMINYLTRANSFERASE-LIKE PROTEIN 1"/>
    <property type="match status" value="1"/>
</dbReference>
<dbReference type="RefSeq" id="WP_280997098.1">
    <property type="nucleotide sequence ID" value="NZ_CP069362.1"/>
</dbReference>
<dbReference type="Gene3D" id="3.90.550.10">
    <property type="entry name" value="Spore Coat Polysaccharide Biosynthesis Protein SpsA, Chain A"/>
    <property type="match status" value="1"/>
</dbReference>
<dbReference type="Pfam" id="PF00535">
    <property type="entry name" value="Glycos_transf_2"/>
    <property type="match status" value="1"/>
</dbReference>
<keyword evidence="3" id="KW-1185">Reference proteome</keyword>
<dbReference type="PANTHER" id="PTHR22916">
    <property type="entry name" value="GLYCOSYLTRANSFERASE"/>
    <property type="match status" value="1"/>
</dbReference>
<dbReference type="Proteomes" id="UP001232493">
    <property type="component" value="Chromosome"/>
</dbReference>
<evidence type="ECO:0000313" key="2">
    <source>
        <dbReference type="EMBL" id="WGS63887.1"/>
    </source>
</evidence>
<proteinExistence type="predicted"/>
<protein>
    <submittedName>
        <fullName evidence="2">Glycosyltransferase</fullName>
    </submittedName>
</protein>
<feature type="domain" description="Glycosyltransferase 2-like" evidence="1">
    <location>
        <begin position="6"/>
        <end position="147"/>
    </location>
</feature>